<dbReference type="Proteomes" id="UP000077002">
    <property type="component" value="Unassembled WGS sequence"/>
</dbReference>
<gene>
    <name evidence="2" type="ORF">AYO21_04962</name>
</gene>
<dbReference type="GeneID" id="34600130"/>
<accession>A0A177F9H2</accession>
<dbReference type="RefSeq" id="XP_022512837.1">
    <property type="nucleotide sequence ID" value="XM_022654933.1"/>
</dbReference>
<reference evidence="2 3" key="1">
    <citation type="submission" date="2016-03" db="EMBL/GenBank/DDBJ databases">
        <title>Draft genome sequence of the Fonsecaea monophora CBS 269.37.</title>
        <authorList>
            <person name="Bombassaro A."/>
            <person name="Vinicius W.A."/>
            <person name="De Hoog S."/>
            <person name="Sun J."/>
            <person name="Souza E.M."/>
            <person name="Raittz R.T."/>
            <person name="Costa F."/>
            <person name="Leao A.C."/>
            <person name="Tadra-Sfeir M.Z."/>
            <person name="Baura V."/>
            <person name="Balsanelli E."/>
            <person name="Pedrosa F.O."/>
            <person name="Moreno L.F."/>
            <person name="Steffens M.B."/>
            <person name="Xi L."/>
            <person name="Bocca A.L."/>
            <person name="Felipe M.S."/>
            <person name="Teixeira M."/>
            <person name="Telles Filho F.Q."/>
            <person name="Azevedo C.M."/>
            <person name="Gomes R."/>
            <person name="Vicente V.A."/>
        </authorList>
    </citation>
    <scope>NUCLEOTIDE SEQUENCE [LARGE SCALE GENOMIC DNA]</scope>
    <source>
        <strain evidence="2 3">CBS 269.37</strain>
    </source>
</reference>
<comment type="caution">
    <text evidence="2">The sequence shown here is derived from an EMBL/GenBank/DDBJ whole genome shotgun (WGS) entry which is preliminary data.</text>
</comment>
<evidence type="ECO:0000313" key="3">
    <source>
        <dbReference type="Proteomes" id="UP000077002"/>
    </source>
</evidence>
<dbReference type="EMBL" id="LVKK01000029">
    <property type="protein sequence ID" value="OAG40885.1"/>
    <property type="molecule type" value="Genomic_DNA"/>
</dbReference>
<organism evidence="2 3">
    <name type="scientific">Fonsecaea monophora</name>
    <dbReference type="NCBI Taxonomy" id="254056"/>
    <lineage>
        <taxon>Eukaryota</taxon>
        <taxon>Fungi</taxon>
        <taxon>Dikarya</taxon>
        <taxon>Ascomycota</taxon>
        <taxon>Pezizomycotina</taxon>
        <taxon>Eurotiomycetes</taxon>
        <taxon>Chaetothyriomycetidae</taxon>
        <taxon>Chaetothyriales</taxon>
        <taxon>Herpotrichiellaceae</taxon>
        <taxon>Fonsecaea</taxon>
    </lineage>
</organism>
<keyword evidence="3" id="KW-1185">Reference proteome</keyword>
<evidence type="ECO:0000313" key="2">
    <source>
        <dbReference type="EMBL" id="OAG40885.1"/>
    </source>
</evidence>
<evidence type="ECO:0000256" key="1">
    <source>
        <dbReference type="SAM" id="SignalP"/>
    </source>
</evidence>
<protein>
    <submittedName>
        <fullName evidence="2">Uncharacterized protein</fullName>
    </submittedName>
</protein>
<keyword evidence="1" id="KW-0732">Signal</keyword>
<feature type="chain" id="PRO_5008060983" evidence="1">
    <location>
        <begin position="30"/>
        <end position="251"/>
    </location>
</feature>
<sequence length="251" mass="29112">MVALSALTHLITATGISFTSASLPSPGSAQPIENSANTLLSRSIVPESCYDTVPIGWGDYLVNRTINICYPYLEPTCERIGKATLAKWMDFCAQWDSRGENPVKTCQWKKNKPYSLYDDAPEDDDRRNMPYRVPGPLRCCPPPYNGVDAGKFNMMNALCRMWRVKNDGEYRYYSQNFPLYGIFDEDYNYDNMTIWSYHPLSHTSDHITLLDKDDRDDLKTNYFPMTLEELIDWQNEEDKDKNKHHHLSPFY</sequence>
<name>A0A177F9H2_9EURO</name>
<feature type="signal peptide" evidence="1">
    <location>
        <begin position="1"/>
        <end position="29"/>
    </location>
</feature>
<dbReference type="OrthoDB" id="4127905at2759"/>
<proteinExistence type="predicted"/>
<dbReference type="AlphaFoldDB" id="A0A177F9H2"/>